<feature type="region of interest" description="Disordered" evidence="1">
    <location>
        <begin position="783"/>
        <end position="814"/>
    </location>
</feature>
<name>A0A1E3BBY1_ASPCR</name>
<feature type="compositionally biased region" description="Low complexity" evidence="1">
    <location>
        <begin position="266"/>
        <end position="276"/>
    </location>
</feature>
<feature type="compositionally biased region" description="Basic residues" evidence="1">
    <location>
        <begin position="120"/>
        <end position="129"/>
    </location>
</feature>
<gene>
    <name evidence="2" type="ORF">SI65_06684</name>
</gene>
<keyword evidence="3" id="KW-1185">Reference proteome</keyword>
<proteinExistence type="predicted"/>
<accession>A0A1E3BBY1</accession>
<evidence type="ECO:0000256" key="1">
    <source>
        <dbReference type="SAM" id="MobiDB-lite"/>
    </source>
</evidence>
<feature type="region of interest" description="Disordered" evidence="1">
    <location>
        <begin position="525"/>
        <end position="654"/>
    </location>
</feature>
<feature type="compositionally biased region" description="Basic residues" evidence="1">
    <location>
        <begin position="47"/>
        <end position="56"/>
    </location>
</feature>
<feature type="compositionally biased region" description="Low complexity" evidence="1">
    <location>
        <begin position="96"/>
        <end position="116"/>
    </location>
</feature>
<feature type="compositionally biased region" description="Basic and acidic residues" evidence="1">
    <location>
        <begin position="401"/>
        <end position="414"/>
    </location>
</feature>
<feature type="compositionally biased region" description="Polar residues" evidence="1">
    <location>
        <begin position="572"/>
        <end position="581"/>
    </location>
</feature>
<evidence type="ECO:0000313" key="3">
    <source>
        <dbReference type="Proteomes" id="UP000094569"/>
    </source>
</evidence>
<feature type="compositionally biased region" description="Basic residues" evidence="1">
    <location>
        <begin position="206"/>
        <end position="217"/>
    </location>
</feature>
<reference evidence="2 3" key="1">
    <citation type="journal article" date="2016" name="BMC Genomics">
        <title>Comparative genomic and transcriptomic analyses of the Fuzhuan brick tea-fermentation fungus Aspergillus cristatus.</title>
        <authorList>
            <person name="Ge Y."/>
            <person name="Wang Y."/>
            <person name="Liu Y."/>
            <person name="Tan Y."/>
            <person name="Ren X."/>
            <person name="Zhang X."/>
            <person name="Hyde K.D."/>
            <person name="Liu Y."/>
            <person name="Liu Z."/>
        </authorList>
    </citation>
    <scope>NUCLEOTIDE SEQUENCE [LARGE SCALE GENOMIC DNA]</scope>
    <source>
        <strain evidence="2 3">GZAAS20.1005</strain>
    </source>
</reference>
<sequence>MAIWPWSRKNKRHTIQLGDPETATTASQPVPEMDSSSFAPNVEPRLTRKKSKRQKNRHSDSASMNNNNHTNSVNVIATRSASFPHPPPTAHSQNTHPSQPSQHSQPSLHSQPLPQSANAKKSRAQKHPRFHESYTARSGPQQSTMSRSTSVKGKRGDNGHAVLKKRLSQRKLNKIAREQEIRLMASCPIDIPRRPGDPVPVAPVKRAPRSRSRRSERHRSETSLSVRDSAASSMSDIPEAYTFKVNALAAFTPRPLVRYEAPRLPTSRSNNASAASTRRERLPALTVSEENLSRRRVDHYVDDLDAGGLRELLERDRRRQERQAIEKQEKLQRKLERAAEKQRAAEARAAETADASGTAEDERQNFLDGPSRPPTADASRGPDSKIDAVQSPEPAGSWLRDSSKEPTRSRETLESVHVIGNIDDSSIREPPKLVQRPSFAQSQDISMSRTTLSPAQSQSTSRHGLGSPTSSQIYGLGRESLSDASRTMDSERRLSDHSGMRMNTFSSLFRRGSSRLKRRYRERFHDQTSDFSSHASHASRESFSRIPTQSSAPGPAPAAPSPIPARPLPRSTNTVKRSQSKFTEHFGDEPLSPPDSRLQSPEIAEEPEEYPGSMPIPTGTAIGTAYPIPGSDSDLPAARNRHRSWISDNMDDDNVPLSQSLASIDSEGSWMSGNFLRRISQRRRSNHPVRHSTGQFEGPDDASHVDDLPSFVRFSSGNDEERTSADAIEEPEAQPDLRLPDEDPAETWHTEVAKRPVLVNPTVRPKSTEGMLKNIQSLSPISAEAEFSPIEEHSAELDYATDEDDHDHGHGPVA</sequence>
<feature type="region of interest" description="Disordered" evidence="1">
    <location>
        <begin position="329"/>
        <end position="499"/>
    </location>
</feature>
<feature type="region of interest" description="Disordered" evidence="1">
    <location>
        <begin position="189"/>
        <end position="231"/>
    </location>
</feature>
<feature type="compositionally biased region" description="Low complexity" evidence="1">
    <location>
        <begin position="65"/>
        <end position="74"/>
    </location>
</feature>
<protein>
    <submittedName>
        <fullName evidence="2">Uncharacterized protein</fullName>
    </submittedName>
</protein>
<dbReference type="AlphaFoldDB" id="A0A1E3BBY1"/>
<feature type="compositionally biased region" description="Polar residues" evidence="1">
    <location>
        <begin position="135"/>
        <end position="151"/>
    </location>
</feature>
<dbReference type="VEuPathDB" id="FungiDB:SI65_06684"/>
<comment type="caution">
    <text evidence="2">The sequence shown here is derived from an EMBL/GenBank/DDBJ whole genome shotgun (WGS) entry which is preliminary data.</text>
</comment>
<feature type="compositionally biased region" description="Basic and acidic residues" evidence="1">
    <location>
        <begin position="329"/>
        <end position="351"/>
    </location>
</feature>
<evidence type="ECO:0000313" key="2">
    <source>
        <dbReference type="EMBL" id="ODM17896.1"/>
    </source>
</evidence>
<feature type="region of interest" description="Disordered" evidence="1">
    <location>
        <begin position="1"/>
        <end position="170"/>
    </location>
</feature>
<feature type="compositionally biased region" description="Basic residues" evidence="1">
    <location>
        <begin position="680"/>
        <end position="690"/>
    </location>
</feature>
<feature type="compositionally biased region" description="Polar residues" evidence="1">
    <location>
        <begin position="22"/>
        <end position="39"/>
    </location>
</feature>
<feature type="region of interest" description="Disordered" evidence="1">
    <location>
        <begin position="680"/>
        <end position="743"/>
    </location>
</feature>
<dbReference type="STRING" id="573508.A0A1E3BBY1"/>
<feature type="compositionally biased region" description="Polar residues" evidence="1">
    <location>
        <begin position="438"/>
        <end position="473"/>
    </location>
</feature>
<feature type="compositionally biased region" description="Pro residues" evidence="1">
    <location>
        <begin position="554"/>
        <end position="567"/>
    </location>
</feature>
<feature type="compositionally biased region" description="Basic and acidic residues" evidence="1">
    <location>
        <begin position="486"/>
        <end position="499"/>
    </location>
</feature>
<feature type="region of interest" description="Disordered" evidence="1">
    <location>
        <begin position="262"/>
        <end position="286"/>
    </location>
</feature>
<dbReference type="OrthoDB" id="4152802at2759"/>
<dbReference type="Proteomes" id="UP000094569">
    <property type="component" value="Unassembled WGS sequence"/>
</dbReference>
<organism evidence="2 3">
    <name type="scientific">Aspergillus cristatus</name>
    <name type="common">Chinese Fuzhuan brick tea-fermentation fungus</name>
    <name type="synonym">Eurotium cristatum</name>
    <dbReference type="NCBI Taxonomy" id="573508"/>
    <lineage>
        <taxon>Eukaryota</taxon>
        <taxon>Fungi</taxon>
        <taxon>Dikarya</taxon>
        <taxon>Ascomycota</taxon>
        <taxon>Pezizomycotina</taxon>
        <taxon>Eurotiomycetes</taxon>
        <taxon>Eurotiomycetidae</taxon>
        <taxon>Eurotiales</taxon>
        <taxon>Aspergillaceae</taxon>
        <taxon>Aspergillus</taxon>
        <taxon>Aspergillus subgen. Aspergillus</taxon>
    </lineage>
</organism>
<dbReference type="EMBL" id="JXNT01000007">
    <property type="protein sequence ID" value="ODM17896.1"/>
    <property type="molecule type" value="Genomic_DNA"/>
</dbReference>